<name>A0A9P5DSA4_9HYPO</name>
<feature type="compositionally biased region" description="Basic and acidic residues" evidence="1">
    <location>
        <begin position="104"/>
        <end position="114"/>
    </location>
</feature>
<gene>
    <name evidence="2" type="ORF">FBEOM_12666</name>
</gene>
<dbReference type="Proteomes" id="UP000730481">
    <property type="component" value="Unassembled WGS sequence"/>
</dbReference>
<comment type="caution">
    <text evidence="2">The sequence shown here is derived from an EMBL/GenBank/DDBJ whole genome shotgun (WGS) entry which is preliminary data.</text>
</comment>
<protein>
    <submittedName>
        <fullName evidence="2">Transcription factor</fullName>
    </submittedName>
</protein>
<dbReference type="OrthoDB" id="309640at2759"/>
<dbReference type="AlphaFoldDB" id="A0A9P5DSA4"/>
<reference evidence="2" key="1">
    <citation type="journal article" date="2017" name="Mycologia">
        <title>Fusarium algeriense, sp. nov., a novel toxigenic crown rot pathogen of durum wheat from Algeria is nested in the Fusarium burgessii species complex.</title>
        <authorList>
            <person name="Laraba I."/>
            <person name="Keddad A."/>
            <person name="Boureghda H."/>
            <person name="Abdallah N."/>
            <person name="Vaughan M.M."/>
            <person name="Proctor R.H."/>
            <person name="Busman M."/>
            <person name="O'Donnell K."/>
        </authorList>
    </citation>
    <scope>NUCLEOTIDE SEQUENCE</scope>
    <source>
        <strain evidence="2">NRRL 25174</strain>
    </source>
</reference>
<proteinExistence type="predicted"/>
<reference evidence="2" key="2">
    <citation type="submission" date="2020-02" db="EMBL/GenBank/DDBJ databases">
        <title>Identification and distribution of gene clusters putatively required for synthesis of sphingolipid metabolism inhibitors in phylogenetically diverse species of the filamentous fungus Fusarium.</title>
        <authorList>
            <person name="Kim H.-S."/>
            <person name="Busman M."/>
            <person name="Brown D.W."/>
            <person name="Divon H."/>
            <person name="Uhlig S."/>
            <person name="Proctor R.H."/>
        </authorList>
    </citation>
    <scope>NUCLEOTIDE SEQUENCE</scope>
    <source>
        <strain evidence="2">NRRL 25174</strain>
    </source>
</reference>
<feature type="compositionally biased region" description="Polar residues" evidence="1">
    <location>
        <begin position="150"/>
        <end position="166"/>
    </location>
</feature>
<dbReference type="EMBL" id="PVQB02000822">
    <property type="protein sequence ID" value="KAF4333520.1"/>
    <property type="molecule type" value="Genomic_DNA"/>
</dbReference>
<feature type="region of interest" description="Disordered" evidence="1">
    <location>
        <begin position="140"/>
        <end position="171"/>
    </location>
</feature>
<evidence type="ECO:0000313" key="3">
    <source>
        <dbReference type="Proteomes" id="UP000730481"/>
    </source>
</evidence>
<feature type="compositionally biased region" description="Polar residues" evidence="1">
    <location>
        <begin position="115"/>
        <end position="127"/>
    </location>
</feature>
<evidence type="ECO:0000313" key="2">
    <source>
        <dbReference type="EMBL" id="KAF4333520.1"/>
    </source>
</evidence>
<organism evidence="2 3">
    <name type="scientific">Fusarium beomiforme</name>
    <dbReference type="NCBI Taxonomy" id="44412"/>
    <lineage>
        <taxon>Eukaryota</taxon>
        <taxon>Fungi</taxon>
        <taxon>Dikarya</taxon>
        <taxon>Ascomycota</taxon>
        <taxon>Pezizomycotina</taxon>
        <taxon>Sordariomycetes</taxon>
        <taxon>Hypocreomycetidae</taxon>
        <taxon>Hypocreales</taxon>
        <taxon>Nectriaceae</taxon>
        <taxon>Fusarium</taxon>
        <taxon>Fusarium burgessii species complex</taxon>
    </lineage>
</organism>
<evidence type="ECO:0000256" key="1">
    <source>
        <dbReference type="SAM" id="MobiDB-lite"/>
    </source>
</evidence>
<sequence length="218" mass="23987">MQLAADQASEHSKTMTVMTEQYISAKAPISKLWPIVGYGAYVCAAVQLRRCLALGLLTHPGIQETRINLRLTAELCEYWTHLRPVFGDMERQFVQATALAEPQEAGKEQGRDKTNQLVDNRGSHTSPALSSYIRTYIASNDESSGPVEGTTPQSRSSLAADQSNCTPPLPPVDALSAFTTIVRPTGEDSMSVDPTYADWEMKLDSTWWDQSPGTLEFC</sequence>
<feature type="region of interest" description="Disordered" evidence="1">
    <location>
        <begin position="101"/>
        <end position="127"/>
    </location>
</feature>
<accession>A0A9P5DSA4</accession>
<keyword evidence="3" id="KW-1185">Reference proteome</keyword>